<keyword evidence="2" id="KW-1185">Reference proteome</keyword>
<dbReference type="Proteomes" id="UP001362999">
    <property type="component" value="Unassembled WGS sequence"/>
</dbReference>
<protein>
    <recommendedName>
        <fullName evidence="3">F-box domain-containing protein</fullName>
    </recommendedName>
</protein>
<comment type="caution">
    <text evidence="1">The sequence shown here is derived from an EMBL/GenBank/DDBJ whole genome shotgun (WGS) entry which is preliminary data.</text>
</comment>
<accession>A0AAW0AV22</accession>
<sequence length="483" mass="54376">MVRLQEVGEDLLIDILSFCDVYTVLLVSRVDKFLHQIYLTKQLWVHLLRDLVSRGLIRRPSEAELDEYSTADIMHEIKRIVCGPETWAPESIQPPTIHRQVSFNPGIDTTRSALFGMHLIPGGTHAVLQTFESIRLYEVQSGKCIWQKESALGSIGLDLIKHGEKVRIAVLPGQFSPNAKIMICEIDLHKGESLEVFSISMPMGNFSGDLWWCKDLRGEYMIIHIYSLGMPGGHIFVLVNWRQHQQVVLTYSNRASATDLHPRLLPNHLLAICDFPIQGMKQHCIVAIAYSELDTYWHPLNIDPTTIPFSGSGFLAYPINPSAQNEHVPISAMAPLEFEGIPLRHEHTCQLQYIHESPIRQGIYKVLSYMISNIHPRPAHSHVLLTFTFAADESPQSIRHSGSYRSLPAGNGAEVISYAGYTVRWPDGVGAVMDMKGSRTEKRKNADFCVMKAVEGWERMYFSPVNGALLAEADGSVVISYYK</sequence>
<name>A0AAW0AV22_9AGAR</name>
<reference evidence="1 2" key="1">
    <citation type="journal article" date="2024" name="J Genomics">
        <title>Draft genome sequencing and assembly of Favolaschia claudopus CIRM-BRFM 2984 isolated from oak limbs.</title>
        <authorList>
            <person name="Navarro D."/>
            <person name="Drula E."/>
            <person name="Chaduli D."/>
            <person name="Cazenave R."/>
            <person name="Ahrendt S."/>
            <person name="Wang J."/>
            <person name="Lipzen A."/>
            <person name="Daum C."/>
            <person name="Barry K."/>
            <person name="Grigoriev I.V."/>
            <person name="Favel A."/>
            <person name="Rosso M.N."/>
            <person name="Martin F."/>
        </authorList>
    </citation>
    <scope>NUCLEOTIDE SEQUENCE [LARGE SCALE GENOMIC DNA]</scope>
    <source>
        <strain evidence="1 2">CIRM-BRFM 2984</strain>
    </source>
</reference>
<gene>
    <name evidence="1" type="ORF">R3P38DRAFT_3561171</name>
</gene>
<proteinExistence type="predicted"/>
<evidence type="ECO:0000313" key="1">
    <source>
        <dbReference type="EMBL" id="KAK7017331.1"/>
    </source>
</evidence>
<evidence type="ECO:0008006" key="3">
    <source>
        <dbReference type="Google" id="ProtNLM"/>
    </source>
</evidence>
<organism evidence="1 2">
    <name type="scientific">Favolaschia claudopus</name>
    <dbReference type="NCBI Taxonomy" id="2862362"/>
    <lineage>
        <taxon>Eukaryota</taxon>
        <taxon>Fungi</taxon>
        <taxon>Dikarya</taxon>
        <taxon>Basidiomycota</taxon>
        <taxon>Agaricomycotina</taxon>
        <taxon>Agaricomycetes</taxon>
        <taxon>Agaricomycetidae</taxon>
        <taxon>Agaricales</taxon>
        <taxon>Marasmiineae</taxon>
        <taxon>Mycenaceae</taxon>
        <taxon>Favolaschia</taxon>
    </lineage>
</organism>
<dbReference type="AlphaFoldDB" id="A0AAW0AV22"/>
<evidence type="ECO:0000313" key="2">
    <source>
        <dbReference type="Proteomes" id="UP001362999"/>
    </source>
</evidence>
<dbReference type="EMBL" id="JAWWNJ010000048">
    <property type="protein sequence ID" value="KAK7017331.1"/>
    <property type="molecule type" value="Genomic_DNA"/>
</dbReference>